<evidence type="ECO:0000256" key="1">
    <source>
        <dbReference type="SAM" id="Coils"/>
    </source>
</evidence>
<name>Q22XI8_TETTS</name>
<dbReference type="RefSeq" id="XP_001010267.2">
    <property type="nucleotide sequence ID" value="XM_001010267.2"/>
</dbReference>
<evidence type="ECO:0000256" key="2">
    <source>
        <dbReference type="SAM" id="MobiDB-lite"/>
    </source>
</evidence>
<dbReference type="KEGG" id="tet:TTHERM_01050680"/>
<dbReference type="GeneID" id="7826512"/>
<dbReference type="HOGENOM" id="CLU_380163_0_0_1"/>
<sequence>MQIVMSNHTNFVDQIGVIKEELNSQEFLSIESEAISKSKVRSEILSNKIKQIIIDQNAICIQEFSSKQPQLKQTENMNQQANLSNIPDNVSFGRLSPQNEHRQINLPLAKVSQINFDGIPFPTKFIVSKALMNPIPPPQLNLQKLAQIQQFQQPIKSSKLNEFPIIKECQVPRKRGSLTYRNIDEDLNIFQQKTNQADINQQNGNSSNINVLNNSSPISQLKRSAYRIKHDLNNSCFANDFTESYNKISYKRMSDFGQNQQNARSQISSLQQKKEIQDNNINKINLQNNQIGNKFGKPILNMQHPLLQIAQQQGIAKNNYDLSQQQKQGNNNNSCNSSRVFANKKSSLINNRSLRNSPRAFDLYDKEYEYSKVNENNFSVQQKERTPLVQLINQQSNLIDIDCNLENELNISNRQHLKHLDQKSIAKKIHVYKKYINKLEDLLQECQQEDQKKILPDQKYKTNNTNPPSSHFQIESQIFKQNRSIFFEKVRPTTSSVTVSRNNPQSKNSNLIEGFNQLAESALVANTASISNPTYISNSVFVSNSGLKNIPNPEFIVPKNSVLLHGLDLERNEINFNQKQPYQILQKLQHIPLKNTENAIENIIQQRSNLRKDLNNSVVGIASPFEENNSRLNKSIDFIYTNKSKSSNKLEKKPLNQGVKVNEIQKKTPYIFEQIRTARQQIGNTTDHIQPKQTSTKNGSVQDRNSQNEQQQQYMTYRKKSFLDKTASFAMYS</sequence>
<dbReference type="EMBL" id="GG662806">
    <property type="protein sequence ID" value="EAR90022.2"/>
    <property type="molecule type" value="Genomic_DNA"/>
</dbReference>
<gene>
    <name evidence="3" type="ORF">TTHERM_01050680</name>
</gene>
<dbReference type="InParanoid" id="Q22XI8"/>
<protein>
    <submittedName>
        <fullName evidence="3">Uncharacterized protein</fullName>
    </submittedName>
</protein>
<keyword evidence="4" id="KW-1185">Reference proteome</keyword>
<feature type="coiled-coil region" evidence="1">
    <location>
        <begin position="260"/>
        <end position="287"/>
    </location>
</feature>
<keyword evidence="1" id="KW-0175">Coiled coil</keyword>
<evidence type="ECO:0000313" key="4">
    <source>
        <dbReference type="Proteomes" id="UP000009168"/>
    </source>
</evidence>
<evidence type="ECO:0000313" key="3">
    <source>
        <dbReference type="EMBL" id="EAR90022.2"/>
    </source>
</evidence>
<dbReference type="Proteomes" id="UP000009168">
    <property type="component" value="Unassembled WGS sequence"/>
</dbReference>
<dbReference type="AlphaFoldDB" id="Q22XI8"/>
<feature type="compositionally biased region" description="Polar residues" evidence="2">
    <location>
        <begin position="683"/>
        <end position="701"/>
    </location>
</feature>
<feature type="compositionally biased region" description="Low complexity" evidence="2">
    <location>
        <begin position="702"/>
        <end position="711"/>
    </location>
</feature>
<accession>Q22XI8</accession>
<organism evidence="3 4">
    <name type="scientific">Tetrahymena thermophila (strain SB210)</name>
    <dbReference type="NCBI Taxonomy" id="312017"/>
    <lineage>
        <taxon>Eukaryota</taxon>
        <taxon>Sar</taxon>
        <taxon>Alveolata</taxon>
        <taxon>Ciliophora</taxon>
        <taxon>Intramacronucleata</taxon>
        <taxon>Oligohymenophorea</taxon>
        <taxon>Hymenostomatida</taxon>
        <taxon>Tetrahymenina</taxon>
        <taxon>Tetrahymenidae</taxon>
        <taxon>Tetrahymena</taxon>
    </lineage>
</organism>
<proteinExistence type="predicted"/>
<feature type="region of interest" description="Disordered" evidence="2">
    <location>
        <begin position="683"/>
        <end position="711"/>
    </location>
</feature>
<reference evidence="4" key="1">
    <citation type="journal article" date="2006" name="PLoS Biol.">
        <title>Macronuclear genome sequence of the ciliate Tetrahymena thermophila, a model eukaryote.</title>
        <authorList>
            <person name="Eisen J.A."/>
            <person name="Coyne R.S."/>
            <person name="Wu M."/>
            <person name="Wu D."/>
            <person name="Thiagarajan M."/>
            <person name="Wortman J.R."/>
            <person name="Badger J.H."/>
            <person name="Ren Q."/>
            <person name="Amedeo P."/>
            <person name="Jones K.M."/>
            <person name="Tallon L.J."/>
            <person name="Delcher A.L."/>
            <person name="Salzberg S.L."/>
            <person name="Silva J.C."/>
            <person name="Haas B.J."/>
            <person name="Majoros W.H."/>
            <person name="Farzad M."/>
            <person name="Carlton J.M."/>
            <person name="Smith R.K. Jr."/>
            <person name="Garg J."/>
            <person name="Pearlman R.E."/>
            <person name="Karrer K.M."/>
            <person name="Sun L."/>
            <person name="Manning G."/>
            <person name="Elde N.C."/>
            <person name="Turkewitz A.P."/>
            <person name="Asai D.J."/>
            <person name="Wilkes D.E."/>
            <person name="Wang Y."/>
            <person name="Cai H."/>
            <person name="Collins K."/>
            <person name="Stewart B.A."/>
            <person name="Lee S.R."/>
            <person name="Wilamowska K."/>
            <person name="Weinberg Z."/>
            <person name="Ruzzo W.L."/>
            <person name="Wloga D."/>
            <person name="Gaertig J."/>
            <person name="Frankel J."/>
            <person name="Tsao C.-C."/>
            <person name="Gorovsky M.A."/>
            <person name="Keeling P.J."/>
            <person name="Waller R.F."/>
            <person name="Patron N.J."/>
            <person name="Cherry J.M."/>
            <person name="Stover N.A."/>
            <person name="Krieger C.J."/>
            <person name="del Toro C."/>
            <person name="Ryder H.F."/>
            <person name="Williamson S.C."/>
            <person name="Barbeau R.A."/>
            <person name="Hamilton E.P."/>
            <person name="Orias E."/>
        </authorList>
    </citation>
    <scope>NUCLEOTIDE SEQUENCE [LARGE SCALE GENOMIC DNA]</scope>
    <source>
        <strain evidence="4">SB210</strain>
    </source>
</reference>